<organism evidence="3 4">
    <name type="scientific">Adhaeretor mobilis</name>
    <dbReference type="NCBI Taxonomy" id="1930276"/>
    <lineage>
        <taxon>Bacteria</taxon>
        <taxon>Pseudomonadati</taxon>
        <taxon>Planctomycetota</taxon>
        <taxon>Planctomycetia</taxon>
        <taxon>Pirellulales</taxon>
        <taxon>Lacipirellulaceae</taxon>
        <taxon>Adhaeretor</taxon>
    </lineage>
</organism>
<evidence type="ECO:0000313" key="3">
    <source>
        <dbReference type="EMBL" id="QDT00662.1"/>
    </source>
</evidence>
<name>A0A517N0J8_9BACT</name>
<protein>
    <submittedName>
        <fullName evidence="3">PEGA domain protein</fullName>
    </submittedName>
</protein>
<dbReference type="Proteomes" id="UP000319852">
    <property type="component" value="Chromosome"/>
</dbReference>
<dbReference type="Pfam" id="PF08308">
    <property type="entry name" value="PEGA"/>
    <property type="match status" value="1"/>
</dbReference>
<dbReference type="RefSeq" id="WP_246117791.1">
    <property type="nucleotide sequence ID" value="NZ_CP036263.1"/>
</dbReference>
<evidence type="ECO:0000256" key="1">
    <source>
        <dbReference type="SAM" id="MobiDB-lite"/>
    </source>
</evidence>
<dbReference type="EMBL" id="CP036263">
    <property type="protein sequence ID" value="QDT00662.1"/>
    <property type="molecule type" value="Genomic_DNA"/>
</dbReference>
<evidence type="ECO:0000313" key="4">
    <source>
        <dbReference type="Proteomes" id="UP000319852"/>
    </source>
</evidence>
<feature type="region of interest" description="Disordered" evidence="1">
    <location>
        <begin position="192"/>
        <end position="234"/>
    </location>
</feature>
<sequence length="234" mass="25517">MPSSQLKNRLPRLLAVFALLCLVLMPGCVRRRLLVRSNPPGATVYVDNQQIGTTPCATNFVYYGTREIRLVKPGYETLTINQPIPAPWYELPPLDFISENLIPREIQDYRTLSYNLQPQVLVPTDQLLGRAEQLRASSQQNAVVPAGAMVPASNLPGPISFETQPHSGSPMLLPPQGSPALIPPAVGTPVPVGPTTLVPQPLPPYEPASLRSGEQSFEPLPARQQPVEVLPQAR</sequence>
<dbReference type="KEGG" id="amob:HG15A2_40010"/>
<reference evidence="3 4" key="1">
    <citation type="submission" date="2019-02" db="EMBL/GenBank/DDBJ databases">
        <title>Deep-cultivation of Planctomycetes and their phenomic and genomic characterization uncovers novel biology.</title>
        <authorList>
            <person name="Wiegand S."/>
            <person name="Jogler M."/>
            <person name="Boedeker C."/>
            <person name="Pinto D."/>
            <person name="Vollmers J."/>
            <person name="Rivas-Marin E."/>
            <person name="Kohn T."/>
            <person name="Peeters S.H."/>
            <person name="Heuer A."/>
            <person name="Rast P."/>
            <person name="Oberbeckmann S."/>
            <person name="Bunk B."/>
            <person name="Jeske O."/>
            <person name="Meyerdierks A."/>
            <person name="Storesund J.E."/>
            <person name="Kallscheuer N."/>
            <person name="Luecker S."/>
            <person name="Lage O.M."/>
            <person name="Pohl T."/>
            <person name="Merkel B.J."/>
            <person name="Hornburger P."/>
            <person name="Mueller R.-W."/>
            <person name="Bruemmer F."/>
            <person name="Labrenz M."/>
            <person name="Spormann A.M."/>
            <person name="Op den Camp H."/>
            <person name="Overmann J."/>
            <person name="Amann R."/>
            <person name="Jetten M.S.M."/>
            <person name="Mascher T."/>
            <person name="Medema M.H."/>
            <person name="Devos D.P."/>
            <person name="Kaster A.-K."/>
            <person name="Ovreas L."/>
            <person name="Rohde M."/>
            <person name="Galperin M.Y."/>
            <person name="Jogler C."/>
        </authorList>
    </citation>
    <scope>NUCLEOTIDE SEQUENCE [LARGE SCALE GENOMIC DNA]</scope>
    <source>
        <strain evidence="3 4">HG15A2</strain>
    </source>
</reference>
<accession>A0A517N0J8</accession>
<evidence type="ECO:0000259" key="2">
    <source>
        <dbReference type="Pfam" id="PF08308"/>
    </source>
</evidence>
<feature type="domain" description="PEGA" evidence="2">
    <location>
        <begin position="33"/>
        <end position="79"/>
    </location>
</feature>
<gene>
    <name evidence="3" type="ORF">HG15A2_40010</name>
</gene>
<dbReference type="AlphaFoldDB" id="A0A517N0J8"/>
<dbReference type="InterPro" id="IPR013229">
    <property type="entry name" value="PEGA"/>
</dbReference>
<proteinExistence type="predicted"/>
<keyword evidence="4" id="KW-1185">Reference proteome</keyword>